<keyword evidence="2" id="KW-1185">Reference proteome</keyword>
<dbReference type="EMBL" id="CP042469">
    <property type="protein sequence ID" value="QOX63146.1"/>
    <property type="molecule type" value="Genomic_DNA"/>
</dbReference>
<reference evidence="1" key="1">
    <citation type="submission" date="2019-08" db="EMBL/GenBank/DDBJ databases">
        <title>Genome sequence of Clostridiales bacterium MT110.</title>
        <authorList>
            <person name="Cao J."/>
        </authorList>
    </citation>
    <scope>NUCLEOTIDE SEQUENCE</scope>
    <source>
        <strain evidence="1">MT110</strain>
    </source>
</reference>
<proteinExistence type="predicted"/>
<evidence type="ECO:0000313" key="1">
    <source>
        <dbReference type="EMBL" id="QOX63146.1"/>
    </source>
</evidence>
<sequence>MKIAIFTDTYSPQINGVTNTLERMSDYFSGNEIQYKIFAPKYEADGDREAERFYSLKFHFYPDCRIALPNIFRINQTLSEFKPDLIHLMTEFNMGLTGMRYGQKNNIPTISSYTTNFSQYTDYYGLDFLKQGIWDYMKWFHNQSRRTLCPSGEAQRLLAQNDICNTGIFSRGIDASKYHPSKRSNLLRSELGIEGKTAFLYVGRVSFEKDLDILVESYNRVKEVYGNKAVLMITGDGPYLPKLRELLPGDTVFTGFKTGNELAEIYASADIFVCPSSTETFGNVILEAMASGLAVVGADAGGVKEIISHRKNGMKFTARNSDELTVCMSELMENIGLRTQLAQGGISHAASQSWEMIIGGLLRIYEGVLGDRSREDASQFKEGKLSA</sequence>
<name>A0ACD1A9Q2_9FIRM</name>
<accession>A0ACD1A9Q2</accession>
<organism evidence="1 2">
    <name type="scientific">Anoxybacterium hadale</name>
    <dbReference type="NCBI Taxonomy" id="3408580"/>
    <lineage>
        <taxon>Bacteria</taxon>
        <taxon>Bacillati</taxon>
        <taxon>Bacillota</taxon>
        <taxon>Clostridia</taxon>
        <taxon>Peptostreptococcales</taxon>
        <taxon>Anaerovoracaceae</taxon>
        <taxon>Anoxybacterium</taxon>
    </lineage>
</organism>
<protein>
    <submittedName>
        <fullName evidence="1">Glycosyltransferase family 1 protein</fullName>
    </submittedName>
</protein>
<gene>
    <name evidence="1" type="ORF">FRZ06_07200</name>
</gene>
<evidence type="ECO:0000313" key="2">
    <source>
        <dbReference type="Proteomes" id="UP000594014"/>
    </source>
</evidence>
<dbReference type="Proteomes" id="UP000594014">
    <property type="component" value="Chromosome"/>
</dbReference>